<evidence type="ECO:0000256" key="1">
    <source>
        <dbReference type="ARBA" id="ARBA00008383"/>
    </source>
</evidence>
<dbReference type="GO" id="GO:0008206">
    <property type="term" value="P:bile acid metabolic process"/>
    <property type="evidence" value="ECO:0007669"/>
    <property type="project" value="TreeGrafter"/>
</dbReference>
<dbReference type="GO" id="GO:0008111">
    <property type="term" value="F:alpha-methylacyl-CoA racemase activity"/>
    <property type="evidence" value="ECO:0007669"/>
    <property type="project" value="TreeGrafter"/>
</dbReference>
<protein>
    <recommendedName>
        <fullName evidence="5">Alpha-methylacyl-CoA racemase</fullName>
    </recommendedName>
</protein>
<sequence length="414" mass="45554">MALKGIRVLEMAGLAPAPFCGMILRDFGASVIRIDRPRPQLDPDRLCRGKRSVMIDLKKNRGVDLVRKMANASDVLIEGYRPDSYMVPPTTCVPPIPCRRDGAHRPWPDVLLQSNPRLVYARLTGFGQTGPASLMAGHDINFIALSGQPPVPCLPVAIAKGQKPQPPVNLMGDFAGGGLLCALGICMALLERERSGLGQVIDASMAKWRASALQTEGSAYVGSFLWRTRSSKMALPIWVDDRGGNILDGGAHFYNTYETKDGKFMAVGALEPNFYQLLLEGLGLSEDNVPQNCDWEKSKELFAKVFRRKTQAEWCKVFDDTDSCVVPVLEFDRAFEHPHNAHRRSFMPCKDGPAVPGPSPVLSRTPAEPDMEEPYAGEHTVEILKEHGLSDVEVQELVDAEVVVARSHQLKSKL</sequence>
<dbReference type="VEuPathDB" id="VectorBase:HLOH_055801"/>
<dbReference type="PANTHER" id="PTHR48228">
    <property type="entry name" value="SUCCINYL-COA--D-CITRAMALATE COA-TRANSFERASE"/>
    <property type="match status" value="1"/>
</dbReference>
<dbReference type="Pfam" id="PF02515">
    <property type="entry name" value="CoA_transf_3"/>
    <property type="match status" value="2"/>
</dbReference>
<dbReference type="SUPFAM" id="SSF89796">
    <property type="entry name" value="CoA-transferase family III (CaiB/BaiF)"/>
    <property type="match status" value="1"/>
</dbReference>
<dbReference type="OrthoDB" id="16747at2759"/>
<dbReference type="InterPro" id="IPR044855">
    <property type="entry name" value="CoA-Trfase_III_dom3_sf"/>
</dbReference>
<dbReference type="AlphaFoldDB" id="A0A9J6G5L1"/>
<feature type="region of interest" description="Disordered" evidence="2">
    <location>
        <begin position="346"/>
        <end position="375"/>
    </location>
</feature>
<evidence type="ECO:0000256" key="2">
    <source>
        <dbReference type="SAM" id="MobiDB-lite"/>
    </source>
</evidence>
<evidence type="ECO:0008006" key="5">
    <source>
        <dbReference type="Google" id="ProtNLM"/>
    </source>
</evidence>
<dbReference type="OMA" id="VVIDPFR"/>
<dbReference type="InterPro" id="IPR050509">
    <property type="entry name" value="CoA-transferase_III"/>
</dbReference>
<dbReference type="GO" id="GO:0005739">
    <property type="term" value="C:mitochondrion"/>
    <property type="evidence" value="ECO:0007669"/>
    <property type="project" value="TreeGrafter"/>
</dbReference>
<accession>A0A9J6G5L1</accession>
<dbReference type="InterPro" id="IPR023606">
    <property type="entry name" value="CoA-Trfase_III_dom_1_sf"/>
</dbReference>
<evidence type="ECO:0000313" key="3">
    <source>
        <dbReference type="EMBL" id="KAH9370379.1"/>
    </source>
</evidence>
<comment type="caution">
    <text evidence="3">The sequence shown here is derived from an EMBL/GenBank/DDBJ whole genome shotgun (WGS) entry which is preliminary data.</text>
</comment>
<comment type="similarity">
    <text evidence="1">Belongs to the CoA-transferase III family.</text>
</comment>
<dbReference type="Proteomes" id="UP000821853">
    <property type="component" value="Chromosome 3"/>
</dbReference>
<evidence type="ECO:0000313" key="4">
    <source>
        <dbReference type="Proteomes" id="UP000821853"/>
    </source>
</evidence>
<dbReference type="Gene3D" id="3.30.1540.10">
    <property type="entry name" value="formyl-coa transferase, domain 3"/>
    <property type="match status" value="1"/>
</dbReference>
<dbReference type="EMBL" id="JABSTR010000005">
    <property type="protein sequence ID" value="KAH9370379.1"/>
    <property type="molecule type" value="Genomic_DNA"/>
</dbReference>
<name>A0A9J6G5L1_HAELO</name>
<organism evidence="3 4">
    <name type="scientific">Haemaphysalis longicornis</name>
    <name type="common">Bush tick</name>
    <dbReference type="NCBI Taxonomy" id="44386"/>
    <lineage>
        <taxon>Eukaryota</taxon>
        <taxon>Metazoa</taxon>
        <taxon>Ecdysozoa</taxon>
        <taxon>Arthropoda</taxon>
        <taxon>Chelicerata</taxon>
        <taxon>Arachnida</taxon>
        <taxon>Acari</taxon>
        <taxon>Parasitiformes</taxon>
        <taxon>Ixodida</taxon>
        <taxon>Ixodoidea</taxon>
        <taxon>Ixodidae</taxon>
        <taxon>Haemaphysalinae</taxon>
        <taxon>Haemaphysalis</taxon>
    </lineage>
</organism>
<dbReference type="Gene3D" id="3.40.50.10540">
    <property type="entry name" value="Crotonobetainyl-coa:carnitine coa-transferase, domain 1"/>
    <property type="match status" value="2"/>
</dbReference>
<dbReference type="InterPro" id="IPR003673">
    <property type="entry name" value="CoA-Trfase_fam_III"/>
</dbReference>
<reference evidence="3 4" key="1">
    <citation type="journal article" date="2020" name="Cell">
        <title>Large-Scale Comparative Analyses of Tick Genomes Elucidate Their Genetic Diversity and Vector Capacities.</title>
        <authorList>
            <consortium name="Tick Genome and Microbiome Consortium (TIGMIC)"/>
            <person name="Jia N."/>
            <person name="Wang J."/>
            <person name="Shi W."/>
            <person name="Du L."/>
            <person name="Sun Y."/>
            <person name="Zhan W."/>
            <person name="Jiang J.F."/>
            <person name="Wang Q."/>
            <person name="Zhang B."/>
            <person name="Ji P."/>
            <person name="Bell-Sakyi L."/>
            <person name="Cui X.M."/>
            <person name="Yuan T.T."/>
            <person name="Jiang B.G."/>
            <person name="Yang W.F."/>
            <person name="Lam T.T."/>
            <person name="Chang Q.C."/>
            <person name="Ding S.J."/>
            <person name="Wang X.J."/>
            <person name="Zhu J.G."/>
            <person name="Ruan X.D."/>
            <person name="Zhao L."/>
            <person name="Wei J.T."/>
            <person name="Ye R.Z."/>
            <person name="Que T.C."/>
            <person name="Du C.H."/>
            <person name="Zhou Y.H."/>
            <person name="Cheng J.X."/>
            <person name="Dai P.F."/>
            <person name="Guo W.B."/>
            <person name="Han X.H."/>
            <person name="Huang E.J."/>
            <person name="Li L.F."/>
            <person name="Wei W."/>
            <person name="Gao Y.C."/>
            <person name="Liu J.Z."/>
            <person name="Shao H.Z."/>
            <person name="Wang X."/>
            <person name="Wang C.C."/>
            <person name="Yang T.C."/>
            <person name="Huo Q.B."/>
            <person name="Li W."/>
            <person name="Chen H.Y."/>
            <person name="Chen S.E."/>
            <person name="Zhou L.G."/>
            <person name="Ni X.B."/>
            <person name="Tian J.H."/>
            <person name="Sheng Y."/>
            <person name="Liu T."/>
            <person name="Pan Y.S."/>
            <person name="Xia L.Y."/>
            <person name="Li J."/>
            <person name="Zhao F."/>
            <person name="Cao W.C."/>
        </authorList>
    </citation>
    <scope>NUCLEOTIDE SEQUENCE [LARGE SCALE GENOMIC DNA]</scope>
    <source>
        <strain evidence="3">HaeL-2018</strain>
    </source>
</reference>
<dbReference type="PANTHER" id="PTHR48228:SF5">
    <property type="entry name" value="ALPHA-METHYLACYL-COA RACEMASE"/>
    <property type="match status" value="1"/>
</dbReference>
<gene>
    <name evidence="3" type="ORF">HPB48_006703</name>
</gene>
<keyword evidence="4" id="KW-1185">Reference proteome</keyword>
<proteinExistence type="inferred from homology"/>